<keyword evidence="3" id="KW-1003">Cell membrane</keyword>
<feature type="transmembrane region" description="Helical" evidence="7">
    <location>
        <begin position="131"/>
        <end position="152"/>
    </location>
</feature>
<dbReference type="RefSeq" id="WP_036778911.1">
    <property type="nucleotide sequence ID" value="NZ_CAWLTM010000085.1"/>
</dbReference>
<dbReference type="AlphaFoldDB" id="A0A022PGC3"/>
<evidence type="ECO:0000256" key="7">
    <source>
        <dbReference type="SAM" id="Phobius"/>
    </source>
</evidence>
<evidence type="ECO:0000256" key="1">
    <source>
        <dbReference type="ARBA" id="ARBA00004651"/>
    </source>
</evidence>
<evidence type="ECO:0000256" key="2">
    <source>
        <dbReference type="ARBA" id="ARBA00005745"/>
    </source>
</evidence>
<dbReference type="PANTHER" id="PTHR30012">
    <property type="entry name" value="GENERAL SECRETION PATHWAY PROTEIN"/>
    <property type="match status" value="1"/>
</dbReference>
<reference evidence="9 10" key="1">
    <citation type="submission" date="2014-03" db="EMBL/GenBank/DDBJ databases">
        <title>Draft Genome of Photorhabdus luminescens BA1, an Egyptian Isolate.</title>
        <authorList>
            <person name="Ghazal S."/>
            <person name="Hurst S.G.IV."/>
            <person name="Morris K."/>
            <person name="Thomas K."/>
            <person name="Tisa L.S."/>
        </authorList>
    </citation>
    <scope>NUCLEOTIDE SEQUENCE [LARGE SCALE GENOMIC DNA]</scope>
    <source>
        <strain evidence="9 10">BA1</strain>
    </source>
</reference>
<evidence type="ECO:0000256" key="6">
    <source>
        <dbReference type="ARBA" id="ARBA00023136"/>
    </source>
</evidence>
<dbReference type="InterPro" id="IPR042094">
    <property type="entry name" value="T2SS_GspF_sf"/>
</dbReference>
<dbReference type="GO" id="GO:0005886">
    <property type="term" value="C:plasma membrane"/>
    <property type="evidence" value="ECO:0007669"/>
    <property type="project" value="UniProtKB-SubCell"/>
</dbReference>
<evidence type="ECO:0000313" key="10">
    <source>
        <dbReference type="Proteomes" id="UP000023464"/>
    </source>
</evidence>
<evidence type="ECO:0000256" key="4">
    <source>
        <dbReference type="ARBA" id="ARBA00022692"/>
    </source>
</evidence>
<name>A0A022PGC3_9GAMM</name>
<dbReference type="Gene3D" id="1.20.81.30">
    <property type="entry name" value="Type II secretion system (T2SS), domain F"/>
    <property type="match status" value="2"/>
</dbReference>
<accession>A0A022PGC3</accession>
<keyword evidence="10" id="KW-1185">Reference proteome</keyword>
<dbReference type="Proteomes" id="UP000023464">
    <property type="component" value="Unassembled WGS sequence"/>
</dbReference>
<evidence type="ECO:0000259" key="8">
    <source>
        <dbReference type="Pfam" id="PF00482"/>
    </source>
</evidence>
<feature type="domain" description="Type II secretion system protein GspF" evidence="8">
    <location>
        <begin position="228"/>
        <end position="349"/>
    </location>
</feature>
<dbReference type="PATRIC" id="fig|1393736.3.peg.2332"/>
<dbReference type="InterPro" id="IPR003004">
    <property type="entry name" value="GspF/PilC"/>
</dbReference>
<sequence length="365" mass="40467">MSMTDFVERLNYRFAKIQFGNKARIRFYGHLIMMLENRIMLIDALREMYNIASNEGHKPNNGCALVLSSCYESVSQGSTLAESLQRWIGPNEVAVIAAGERSGDIRSAFMDAIAMIEAGSKIRSAVIGTSIYPLILIGMICVLLHIVAGSLVPKLAAVSKPETWDGAAYTLYLMGTFVNDYGFYSLILLVILIILLLLSLSFLGGRLRTVLDRFPPWSLYRTIHGSMFILNVSLLIRSGMMLQSALELLLEQAGSRWLYVRIAATLEHISMGAGFGEALRDTGYRFPDDEAISYLRLLSRLQGFDQSMAKFARHWLDETIVKVQIVTRGFLLASILMIGGMLMLVVTAVSGIENAIEQSLSMPSV</sequence>
<comment type="similarity">
    <text evidence="2">Belongs to the GSP F family.</text>
</comment>
<comment type="subcellular location">
    <subcellularLocation>
        <location evidence="1">Cell membrane</location>
        <topology evidence="1">Multi-pass membrane protein</topology>
    </subcellularLocation>
</comment>
<proteinExistence type="inferred from homology"/>
<feature type="transmembrane region" description="Helical" evidence="7">
    <location>
        <begin position="330"/>
        <end position="352"/>
    </location>
</feature>
<evidence type="ECO:0000313" key="9">
    <source>
        <dbReference type="EMBL" id="EYU15197.1"/>
    </source>
</evidence>
<keyword evidence="6 7" id="KW-0472">Membrane</keyword>
<evidence type="ECO:0000256" key="3">
    <source>
        <dbReference type="ARBA" id="ARBA00022475"/>
    </source>
</evidence>
<evidence type="ECO:0000256" key="5">
    <source>
        <dbReference type="ARBA" id="ARBA00022989"/>
    </source>
</evidence>
<comment type="caution">
    <text evidence="9">The sequence shown here is derived from an EMBL/GenBank/DDBJ whole genome shotgun (WGS) entry which is preliminary data.</text>
</comment>
<protein>
    <submittedName>
        <fullName evidence="9">Type II secretory pathway, component PulF</fullName>
    </submittedName>
</protein>
<dbReference type="EMBL" id="JFGV01000030">
    <property type="protein sequence ID" value="EYU15197.1"/>
    <property type="molecule type" value="Genomic_DNA"/>
</dbReference>
<keyword evidence="5 7" id="KW-1133">Transmembrane helix</keyword>
<dbReference type="InterPro" id="IPR018076">
    <property type="entry name" value="T2SS_GspF_dom"/>
</dbReference>
<feature type="transmembrane region" description="Helical" evidence="7">
    <location>
        <begin position="181"/>
        <end position="203"/>
    </location>
</feature>
<feature type="domain" description="Type II secretion system protein GspF" evidence="8">
    <location>
        <begin position="27"/>
        <end position="153"/>
    </location>
</feature>
<organism evidence="9 10">
    <name type="scientific">Photorhabdus aegyptia</name>
    <dbReference type="NCBI Taxonomy" id="2805098"/>
    <lineage>
        <taxon>Bacteria</taxon>
        <taxon>Pseudomonadati</taxon>
        <taxon>Pseudomonadota</taxon>
        <taxon>Gammaproteobacteria</taxon>
        <taxon>Enterobacterales</taxon>
        <taxon>Morganellaceae</taxon>
        <taxon>Photorhabdus</taxon>
    </lineage>
</organism>
<dbReference type="PANTHER" id="PTHR30012:SF0">
    <property type="entry name" value="TYPE II SECRETION SYSTEM PROTEIN F-RELATED"/>
    <property type="match status" value="1"/>
</dbReference>
<dbReference type="Pfam" id="PF00482">
    <property type="entry name" value="T2SSF"/>
    <property type="match status" value="2"/>
</dbReference>
<keyword evidence="4 7" id="KW-0812">Transmembrane</keyword>
<gene>
    <name evidence="9" type="ORF">BA1DRAFT_02285</name>
</gene>